<dbReference type="InterPro" id="IPR036280">
    <property type="entry name" value="Multihaem_cyt_sf"/>
</dbReference>
<reference evidence="2 3" key="1">
    <citation type="submission" date="2017-03" db="EMBL/GenBank/DDBJ databases">
        <authorList>
            <person name="Afonso C.L."/>
            <person name="Miller P.J."/>
            <person name="Scott M.A."/>
            <person name="Spackman E."/>
            <person name="Goraichik I."/>
            <person name="Dimitrov K.M."/>
            <person name="Suarez D.L."/>
            <person name="Swayne D.E."/>
        </authorList>
    </citation>
    <scope>NUCLEOTIDE SEQUENCE [LARGE SCALE GENOMIC DNA]</scope>
    <source>
        <strain evidence="2">Genome sequencing of Nitrospira japonica strain NJ11</strain>
    </source>
</reference>
<dbReference type="Pfam" id="PF09699">
    <property type="entry name" value="Paired_CXXCH_1"/>
    <property type="match status" value="1"/>
</dbReference>
<dbReference type="AlphaFoldDB" id="A0A1W1I7B9"/>
<evidence type="ECO:0000313" key="2">
    <source>
        <dbReference type="EMBL" id="SLM48906.1"/>
    </source>
</evidence>
<gene>
    <name evidence="2" type="ORF">NSJP_2739</name>
</gene>
<dbReference type="EMBL" id="LT828648">
    <property type="protein sequence ID" value="SLM48906.1"/>
    <property type="molecule type" value="Genomic_DNA"/>
</dbReference>
<keyword evidence="3" id="KW-1185">Reference proteome</keyword>
<dbReference type="Proteomes" id="UP000192042">
    <property type="component" value="Chromosome I"/>
</dbReference>
<accession>A0A1W1I7B9</accession>
<dbReference type="SUPFAM" id="SSF48695">
    <property type="entry name" value="Multiheme cytochromes"/>
    <property type="match status" value="1"/>
</dbReference>
<dbReference type="OrthoDB" id="9799493at2"/>
<dbReference type="KEGG" id="nja:NSJP_2739"/>
<sequence length="79" mass="8730">MRLRKVDWLFVVAALAVVIGVSLLPAPRDRNPRIPANGEHQAIVVEKDCVSCHRADGGKPVPARHPKRQDCFRCHARGA</sequence>
<dbReference type="RefSeq" id="WP_080887225.1">
    <property type="nucleotide sequence ID" value="NZ_LT828648.1"/>
</dbReference>
<proteinExistence type="predicted"/>
<dbReference type="InterPro" id="IPR010177">
    <property type="entry name" value="Paired_CXXCH_1"/>
</dbReference>
<dbReference type="Gene3D" id="1.10.1130.20">
    <property type="match status" value="1"/>
</dbReference>
<evidence type="ECO:0000259" key="1">
    <source>
        <dbReference type="Pfam" id="PF09699"/>
    </source>
</evidence>
<evidence type="ECO:0000313" key="3">
    <source>
        <dbReference type="Proteomes" id="UP000192042"/>
    </source>
</evidence>
<protein>
    <recommendedName>
        <fullName evidence="1">Doubled CXXCH motif domain-containing protein</fullName>
    </recommendedName>
</protein>
<organism evidence="2 3">
    <name type="scientific">Nitrospira japonica</name>
    <dbReference type="NCBI Taxonomy" id="1325564"/>
    <lineage>
        <taxon>Bacteria</taxon>
        <taxon>Pseudomonadati</taxon>
        <taxon>Nitrospirota</taxon>
        <taxon>Nitrospiria</taxon>
        <taxon>Nitrospirales</taxon>
        <taxon>Nitrospiraceae</taxon>
        <taxon>Nitrospira</taxon>
    </lineage>
</organism>
<dbReference type="STRING" id="1325564.NSJP_2739"/>
<name>A0A1W1I7B9_9BACT</name>
<feature type="domain" description="Doubled CXXCH motif" evidence="1">
    <location>
        <begin position="44"/>
        <end position="77"/>
    </location>
</feature>